<organism evidence="2 3">
    <name type="scientific">Archangium gephyra</name>
    <dbReference type="NCBI Taxonomy" id="48"/>
    <lineage>
        <taxon>Bacteria</taxon>
        <taxon>Pseudomonadati</taxon>
        <taxon>Myxococcota</taxon>
        <taxon>Myxococcia</taxon>
        <taxon>Myxococcales</taxon>
        <taxon>Cystobacterineae</taxon>
        <taxon>Archangiaceae</taxon>
        <taxon>Archangium</taxon>
    </lineage>
</organism>
<evidence type="ECO:0000313" key="3">
    <source>
        <dbReference type="Proteomes" id="UP000249061"/>
    </source>
</evidence>
<feature type="transmembrane region" description="Helical" evidence="1">
    <location>
        <begin position="33"/>
        <end position="57"/>
    </location>
</feature>
<name>A0A2W5TZ53_9BACT</name>
<gene>
    <name evidence="2" type="ORF">DI536_04485</name>
</gene>
<keyword evidence="1" id="KW-1133">Transmembrane helix</keyword>
<evidence type="ECO:0000313" key="2">
    <source>
        <dbReference type="EMBL" id="PZR17576.1"/>
    </source>
</evidence>
<dbReference type="AlphaFoldDB" id="A0A2W5TZ53"/>
<keyword evidence="1" id="KW-0472">Membrane</keyword>
<sequence length="59" mass="6193">MGALLYMAFAGFNCVKCGALERASFPDEVRSKMMLNSVLMIVGAIALLIAVVALIAVTS</sequence>
<accession>A0A2W5TZ53</accession>
<evidence type="ECO:0000256" key="1">
    <source>
        <dbReference type="SAM" id="Phobius"/>
    </source>
</evidence>
<keyword evidence="1" id="KW-0812">Transmembrane</keyword>
<protein>
    <submittedName>
        <fullName evidence="2">Uncharacterized protein</fullName>
    </submittedName>
</protein>
<dbReference type="EMBL" id="QFQP01000002">
    <property type="protein sequence ID" value="PZR17576.1"/>
    <property type="molecule type" value="Genomic_DNA"/>
</dbReference>
<comment type="caution">
    <text evidence="2">The sequence shown here is derived from an EMBL/GenBank/DDBJ whole genome shotgun (WGS) entry which is preliminary data.</text>
</comment>
<reference evidence="2 3" key="1">
    <citation type="submission" date="2017-08" db="EMBL/GenBank/DDBJ databases">
        <title>Infants hospitalized years apart are colonized by the same room-sourced microbial strains.</title>
        <authorList>
            <person name="Brooks B."/>
            <person name="Olm M.R."/>
            <person name="Firek B.A."/>
            <person name="Baker R."/>
            <person name="Thomas B.C."/>
            <person name="Morowitz M.J."/>
            <person name="Banfield J.F."/>
        </authorList>
    </citation>
    <scope>NUCLEOTIDE SEQUENCE [LARGE SCALE GENOMIC DNA]</scope>
    <source>
        <strain evidence="2">S2_003_000_R2_14</strain>
    </source>
</reference>
<proteinExistence type="predicted"/>
<dbReference type="Proteomes" id="UP000249061">
    <property type="component" value="Unassembled WGS sequence"/>
</dbReference>